<dbReference type="Proteomes" id="UP001436462">
    <property type="component" value="Unassembled WGS sequence"/>
</dbReference>
<sequence>MSEIMDTDFINQKVQSQIGDVLDAIQNADIATAKDLLTDLGYEIIKLHSISIG</sequence>
<gene>
    <name evidence="1" type="ORF">ABN253_11910</name>
</gene>
<organism evidence="1 2">
    <name type="scientific">Proteus genomosp. 6</name>
    <dbReference type="NCBI Taxonomy" id="1311820"/>
    <lineage>
        <taxon>Bacteria</taxon>
        <taxon>Pseudomonadati</taxon>
        <taxon>Pseudomonadota</taxon>
        <taxon>Gammaproteobacteria</taxon>
        <taxon>Enterobacterales</taxon>
        <taxon>Morganellaceae</taxon>
        <taxon>Proteus</taxon>
    </lineage>
</organism>
<proteinExistence type="predicted"/>
<evidence type="ECO:0000313" key="1">
    <source>
        <dbReference type="EMBL" id="MEQ5348888.1"/>
    </source>
</evidence>
<protein>
    <submittedName>
        <fullName evidence="1">Uncharacterized protein</fullName>
    </submittedName>
</protein>
<dbReference type="RefSeq" id="WP_349419962.1">
    <property type="nucleotide sequence ID" value="NZ_JBEEWF010000007.1"/>
</dbReference>
<comment type="caution">
    <text evidence="1">The sequence shown here is derived from an EMBL/GenBank/DDBJ whole genome shotgun (WGS) entry which is preliminary data.</text>
</comment>
<keyword evidence="2" id="KW-1185">Reference proteome</keyword>
<evidence type="ECO:0000313" key="2">
    <source>
        <dbReference type="Proteomes" id="UP001436462"/>
    </source>
</evidence>
<name>A0ABV1LAW4_9GAMM</name>
<accession>A0ABV1LAW4</accession>
<dbReference type="EMBL" id="JBEEWF010000007">
    <property type="protein sequence ID" value="MEQ5348888.1"/>
    <property type="molecule type" value="Genomic_DNA"/>
</dbReference>
<reference evidence="1 2" key="1">
    <citation type="submission" date="2024-04" db="EMBL/GenBank/DDBJ databases">
        <title>Role of Flies in the Dissemination of Carbapenem-Resistant Enterobacteriaceae (CRE): An Epidemiological and Genomic Study in China.</title>
        <authorList>
            <person name="Kaichao C."/>
            <person name="Zhang R."/>
            <person name="Chen S."/>
        </authorList>
    </citation>
    <scope>NUCLEOTIDE SEQUENCE [LARGE SCALE GENOMIC DNA]</scope>
    <source>
        <strain evidence="2">fly-1011</strain>
    </source>
</reference>